<dbReference type="Gene3D" id="3.40.50.150">
    <property type="entry name" value="Vaccinia Virus protein VP39"/>
    <property type="match status" value="1"/>
</dbReference>
<dbReference type="PANTHER" id="PTHR43712:SF2">
    <property type="entry name" value="O-METHYLTRANSFERASE CICE"/>
    <property type="match status" value="1"/>
</dbReference>
<dbReference type="Proteomes" id="UP000034954">
    <property type="component" value="Unassembled WGS sequence"/>
</dbReference>
<dbReference type="FunFam" id="1.10.10.10:FF:000358">
    <property type="entry name" value="Acetylserotonin O-methyltransferase"/>
    <property type="match status" value="1"/>
</dbReference>
<dbReference type="GO" id="GO:0008171">
    <property type="term" value="F:O-methyltransferase activity"/>
    <property type="evidence" value="ECO:0007669"/>
    <property type="project" value="InterPro"/>
</dbReference>
<keyword evidence="2" id="KW-0808">Transferase</keyword>
<evidence type="ECO:0000313" key="7">
    <source>
        <dbReference type="EMBL" id="KKO18916.1"/>
    </source>
</evidence>
<evidence type="ECO:0000256" key="3">
    <source>
        <dbReference type="ARBA" id="ARBA00022691"/>
    </source>
</evidence>
<accession>A0A0M2UV97</accession>
<dbReference type="InterPro" id="IPR016461">
    <property type="entry name" value="COMT-like"/>
</dbReference>
<comment type="caution">
    <text evidence="7">The sequence shown here is derived from an EMBL/GenBank/DDBJ whole genome shotgun (WGS) entry which is preliminary data.</text>
</comment>
<protein>
    <submittedName>
        <fullName evidence="7">Methyltransferase</fullName>
    </submittedName>
</protein>
<dbReference type="PROSITE" id="PS51683">
    <property type="entry name" value="SAM_OMT_II"/>
    <property type="match status" value="1"/>
</dbReference>
<sequence>MSDLETKKQGGLGYLLDLASSYYKSKVLFVSTDLGIFSVLLRARKDVQTIAREIKLERRPVEMLLNACVSLGLLEKKEGLYSNSSTAEMFLVKGKPMYVGEAFQVLDRRSYKLWDRLKEAVKTNTPQAYLEGKGDLFEEMTKNKEEMHAFFRGLHALAYWPASSLARIFDFTPYRHLLDVGGGSGAYSIALVKRHAHLNATILDLPPVCKIAQENIAKENLSHRISTLPGDFFKGDFPKGVDIILFSNLLHDWEEKKIEHLLKKTFEVLPSKGGVIISDMVLSNDGTEPLYAALMSLTLLLDTHGGSNYTEEQYTRWLDGAGFREISVKPLSGPNGIVTGTKP</sequence>
<dbReference type="EMBL" id="LAQJ01000227">
    <property type="protein sequence ID" value="KKO18916.1"/>
    <property type="molecule type" value="Genomic_DNA"/>
</dbReference>
<evidence type="ECO:0000256" key="4">
    <source>
        <dbReference type="PIRSR" id="PIRSR005739-1"/>
    </source>
</evidence>
<dbReference type="PIRSF" id="PIRSF005739">
    <property type="entry name" value="O-mtase"/>
    <property type="match status" value="1"/>
</dbReference>
<organism evidence="7 8">
    <name type="scientific">Candidatus Brocadia fulgida</name>
    <dbReference type="NCBI Taxonomy" id="380242"/>
    <lineage>
        <taxon>Bacteria</taxon>
        <taxon>Pseudomonadati</taxon>
        <taxon>Planctomycetota</taxon>
        <taxon>Candidatus Brocadiia</taxon>
        <taxon>Candidatus Brocadiales</taxon>
        <taxon>Candidatus Brocadiaceae</taxon>
        <taxon>Candidatus Brocadia</taxon>
    </lineage>
</organism>
<keyword evidence="8" id="KW-1185">Reference proteome</keyword>
<gene>
    <name evidence="7" type="ORF">BROFUL_02374</name>
</gene>
<name>A0A0M2UV97_9BACT</name>
<dbReference type="InterPro" id="IPR029063">
    <property type="entry name" value="SAM-dependent_MTases_sf"/>
</dbReference>
<feature type="active site" description="Proton acceptor" evidence="4">
    <location>
        <position position="251"/>
    </location>
</feature>
<proteinExistence type="predicted"/>
<dbReference type="InterPro" id="IPR036388">
    <property type="entry name" value="WH-like_DNA-bd_sf"/>
</dbReference>
<dbReference type="GO" id="GO:0032259">
    <property type="term" value="P:methylation"/>
    <property type="evidence" value="ECO:0007669"/>
    <property type="project" value="UniProtKB-KW"/>
</dbReference>
<dbReference type="AlphaFoldDB" id="A0A0M2UV97"/>
<dbReference type="PANTHER" id="PTHR43712">
    <property type="entry name" value="PUTATIVE (AFU_ORTHOLOGUE AFUA_4G14580)-RELATED"/>
    <property type="match status" value="1"/>
</dbReference>
<dbReference type="Pfam" id="PF00891">
    <property type="entry name" value="Methyltransf_2"/>
    <property type="match status" value="1"/>
</dbReference>
<dbReference type="Gene3D" id="1.10.10.10">
    <property type="entry name" value="Winged helix-like DNA-binding domain superfamily/Winged helix DNA-binding domain"/>
    <property type="match status" value="1"/>
</dbReference>
<dbReference type="SUPFAM" id="SSF53335">
    <property type="entry name" value="S-adenosyl-L-methionine-dependent methyltransferases"/>
    <property type="match status" value="1"/>
</dbReference>
<dbReference type="InterPro" id="IPR036390">
    <property type="entry name" value="WH_DNA-bd_sf"/>
</dbReference>
<dbReference type="SUPFAM" id="SSF46785">
    <property type="entry name" value="Winged helix' DNA-binding domain"/>
    <property type="match status" value="1"/>
</dbReference>
<feature type="domain" description="O-methyltransferase dimerisation" evidence="6">
    <location>
        <begin position="16"/>
        <end position="92"/>
    </location>
</feature>
<evidence type="ECO:0000256" key="1">
    <source>
        <dbReference type="ARBA" id="ARBA00022603"/>
    </source>
</evidence>
<dbReference type="Pfam" id="PF08100">
    <property type="entry name" value="Dimerisation"/>
    <property type="match status" value="1"/>
</dbReference>
<dbReference type="GO" id="GO:0046983">
    <property type="term" value="F:protein dimerization activity"/>
    <property type="evidence" value="ECO:0007669"/>
    <property type="project" value="InterPro"/>
</dbReference>
<dbReference type="InterPro" id="IPR001077">
    <property type="entry name" value="COMT_C"/>
</dbReference>
<evidence type="ECO:0000313" key="8">
    <source>
        <dbReference type="Proteomes" id="UP000034954"/>
    </source>
</evidence>
<evidence type="ECO:0000256" key="2">
    <source>
        <dbReference type="ARBA" id="ARBA00022679"/>
    </source>
</evidence>
<evidence type="ECO:0000259" key="6">
    <source>
        <dbReference type="Pfam" id="PF08100"/>
    </source>
</evidence>
<dbReference type="CDD" id="cd02440">
    <property type="entry name" value="AdoMet_MTases"/>
    <property type="match status" value="1"/>
</dbReference>
<feature type="domain" description="O-methyltransferase C-terminal" evidence="5">
    <location>
        <begin position="114"/>
        <end position="324"/>
    </location>
</feature>
<evidence type="ECO:0000259" key="5">
    <source>
        <dbReference type="Pfam" id="PF00891"/>
    </source>
</evidence>
<reference evidence="7 8" key="1">
    <citation type="journal article" date="2013" name="BMC Microbiol.">
        <title>Identification of the type II cytochrome c maturation pathway in anammox bacteria by comparative genomics.</title>
        <authorList>
            <person name="Ferousi C."/>
            <person name="Speth D.R."/>
            <person name="Reimann J."/>
            <person name="Op den Camp H.J."/>
            <person name="Allen J.W."/>
            <person name="Keltjens J.T."/>
            <person name="Jetten M.S."/>
        </authorList>
    </citation>
    <scope>NUCLEOTIDE SEQUENCE [LARGE SCALE GENOMIC DNA]</scope>
    <source>
        <strain evidence="7">RU1</strain>
    </source>
</reference>
<dbReference type="InterPro" id="IPR012967">
    <property type="entry name" value="COMT_dimerisation"/>
</dbReference>
<keyword evidence="1 7" id="KW-0489">Methyltransferase</keyword>
<keyword evidence="3" id="KW-0949">S-adenosyl-L-methionine</keyword>